<comment type="similarity">
    <text evidence="2 10">Belongs to the Wnt family.</text>
</comment>
<dbReference type="PROSITE" id="PS00246">
    <property type="entry name" value="WNT1"/>
    <property type="match status" value="1"/>
</dbReference>
<dbReference type="CDD" id="cd19338">
    <property type="entry name" value="Wnt_Wnt6"/>
    <property type="match status" value="1"/>
</dbReference>
<accession>A0A9P0G324</accession>
<evidence type="ECO:0000256" key="6">
    <source>
        <dbReference type="ARBA" id="ARBA00022687"/>
    </source>
</evidence>
<name>A0A9P0G324_BEMTA</name>
<dbReference type="PRINTS" id="PR01349">
    <property type="entry name" value="WNTPROTEIN"/>
</dbReference>
<dbReference type="InterPro" id="IPR005817">
    <property type="entry name" value="Wnt"/>
</dbReference>
<dbReference type="Proteomes" id="UP001152759">
    <property type="component" value="Chromosome 8"/>
</dbReference>
<dbReference type="PANTHER" id="PTHR12027:SF72">
    <property type="entry name" value="PROTEIN WNT-6"/>
    <property type="match status" value="1"/>
</dbReference>
<evidence type="ECO:0000313" key="12">
    <source>
        <dbReference type="EMBL" id="CAH0776576.1"/>
    </source>
</evidence>
<dbReference type="GO" id="GO:0005125">
    <property type="term" value="F:cytokine activity"/>
    <property type="evidence" value="ECO:0007669"/>
    <property type="project" value="TreeGrafter"/>
</dbReference>
<comment type="function">
    <text evidence="10">Ligand for members of the frizzled family of seven transmembrane receptors.</text>
</comment>
<evidence type="ECO:0000256" key="9">
    <source>
        <dbReference type="ARBA" id="ARBA00023288"/>
    </source>
</evidence>
<dbReference type="Gene3D" id="3.30.2460.20">
    <property type="match status" value="1"/>
</dbReference>
<dbReference type="KEGG" id="btab:109044640"/>
<keyword evidence="4" id="KW-0964">Secreted</keyword>
<keyword evidence="8" id="KW-0325">Glycoprotein</keyword>
<comment type="subcellular location">
    <subcellularLocation>
        <location evidence="1 10">Secreted</location>
        <location evidence="1 10">Extracellular space</location>
        <location evidence="1 10">Extracellular matrix</location>
    </subcellularLocation>
</comment>
<feature type="chain" id="PRO_5040392962" description="Protein Wnt" evidence="11">
    <location>
        <begin position="20"/>
        <end position="340"/>
    </location>
</feature>
<sequence length="340" mass="38069">MRTLLLGLALLLQTWWVSGSEVVLEPMQLCRKTRRLKGRMGEICKKEPALLKEISRGYQLGTRECQFQFRNRRWNCTTAKKSLKKVLSRDTRESSFVSAITAAGVTYSVTRACTTGELIECSCDKTFKGEASRMGAEFGERSWEWGGCDDNINYGYRKSKIFMDTPYEQLSDISTLIKLHNNDAGRLAVKRLMITECKCHGLSGSCTVRSCWRRLPAFRAVGRSLRGRFEAASRVIPSNDGRHFIAAAGPSPGPGRGDLIYSEESPDFCKPNRVSGSLGTQGRPCNATASGPGSCQSLCCARGFDTRLVRQKRRCDCKFLWCCRVSCNTCITPRYLHTCR</sequence>
<dbReference type="GO" id="GO:0000902">
    <property type="term" value="P:cell morphogenesis"/>
    <property type="evidence" value="ECO:0007669"/>
    <property type="project" value="UniProtKB-ARBA"/>
</dbReference>
<dbReference type="InterPro" id="IPR009143">
    <property type="entry name" value="Wnt6"/>
</dbReference>
<evidence type="ECO:0000256" key="5">
    <source>
        <dbReference type="ARBA" id="ARBA00022530"/>
    </source>
</evidence>
<evidence type="ECO:0000256" key="2">
    <source>
        <dbReference type="ARBA" id="ARBA00005683"/>
    </source>
</evidence>
<feature type="signal peptide" evidence="11">
    <location>
        <begin position="1"/>
        <end position="19"/>
    </location>
</feature>
<gene>
    <name evidence="12" type="ORF">BEMITA_LOCUS12649</name>
</gene>
<keyword evidence="6 10" id="KW-0879">Wnt signaling pathway</keyword>
<dbReference type="InterPro" id="IPR018161">
    <property type="entry name" value="Wnt_CS"/>
</dbReference>
<dbReference type="FunFam" id="3.30.2460.20:FF:000001">
    <property type="entry name" value="Wnt homolog"/>
    <property type="match status" value="1"/>
</dbReference>
<dbReference type="GO" id="GO:0030182">
    <property type="term" value="P:neuron differentiation"/>
    <property type="evidence" value="ECO:0007669"/>
    <property type="project" value="TreeGrafter"/>
</dbReference>
<dbReference type="PANTHER" id="PTHR12027">
    <property type="entry name" value="WNT RELATED"/>
    <property type="match status" value="1"/>
</dbReference>
<protein>
    <recommendedName>
        <fullName evidence="10">Protein Wnt</fullName>
    </recommendedName>
</protein>
<evidence type="ECO:0000256" key="7">
    <source>
        <dbReference type="ARBA" id="ARBA00023157"/>
    </source>
</evidence>
<evidence type="ECO:0000256" key="4">
    <source>
        <dbReference type="ARBA" id="ARBA00022525"/>
    </source>
</evidence>
<keyword evidence="13" id="KW-1185">Reference proteome</keyword>
<dbReference type="InterPro" id="IPR043158">
    <property type="entry name" value="Wnt_C"/>
</dbReference>
<dbReference type="GO" id="GO:0005615">
    <property type="term" value="C:extracellular space"/>
    <property type="evidence" value="ECO:0007669"/>
    <property type="project" value="TreeGrafter"/>
</dbReference>
<evidence type="ECO:0000256" key="11">
    <source>
        <dbReference type="SAM" id="SignalP"/>
    </source>
</evidence>
<evidence type="ECO:0000256" key="8">
    <source>
        <dbReference type="ARBA" id="ARBA00023180"/>
    </source>
</evidence>
<dbReference type="SMART" id="SM00097">
    <property type="entry name" value="WNT1"/>
    <property type="match status" value="1"/>
</dbReference>
<dbReference type="GO" id="GO:0007517">
    <property type="term" value="P:muscle organ development"/>
    <property type="evidence" value="ECO:0007669"/>
    <property type="project" value="UniProtKB-ARBA"/>
</dbReference>
<keyword evidence="5" id="KW-0272">Extracellular matrix</keyword>
<dbReference type="EMBL" id="OU963869">
    <property type="protein sequence ID" value="CAH0776576.1"/>
    <property type="molecule type" value="Genomic_DNA"/>
</dbReference>
<keyword evidence="9" id="KW-0449">Lipoprotein</keyword>
<evidence type="ECO:0000256" key="10">
    <source>
        <dbReference type="RuleBase" id="RU003500"/>
    </source>
</evidence>
<dbReference type="GO" id="GO:0060560">
    <property type="term" value="P:developmental growth involved in morphogenesis"/>
    <property type="evidence" value="ECO:0007669"/>
    <property type="project" value="UniProtKB-ARBA"/>
</dbReference>
<keyword evidence="7" id="KW-1015">Disulfide bond</keyword>
<keyword evidence="3 10" id="KW-0217">Developmental protein</keyword>
<dbReference type="AlphaFoldDB" id="A0A9P0G324"/>
<keyword evidence="11" id="KW-0732">Signal</keyword>
<dbReference type="GO" id="GO:0005109">
    <property type="term" value="F:frizzled binding"/>
    <property type="evidence" value="ECO:0007669"/>
    <property type="project" value="TreeGrafter"/>
</dbReference>
<proteinExistence type="inferred from homology"/>
<dbReference type="GO" id="GO:0060070">
    <property type="term" value="P:canonical Wnt signaling pathway"/>
    <property type="evidence" value="ECO:0007669"/>
    <property type="project" value="TreeGrafter"/>
</dbReference>
<dbReference type="GO" id="GO:0045165">
    <property type="term" value="P:cell fate commitment"/>
    <property type="evidence" value="ECO:0007669"/>
    <property type="project" value="TreeGrafter"/>
</dbReference>
<evidence type="ECO:0000256" key="3">
    <source>
        <dbReference type="ARBA" id="ARBA00022473"/>
    </source>
</evidence>
<evidence type="ECO:0000256" key="1">
    <source>
        <dbReference type="ARBA" id="ARBA00004498"/>
    </source>
</evidence>
<evidence type="ECO:0000313" key="13">
    <source>
        <dbReference type="Proteomes" id="UP001152759"/>
    </source>
</evidence>
<reference evidence="12" key="1">
    <citation type="submission" date="2021-12" db="EMBL/GenBank/DDBJ databases">
        <authorList>
            <person name="King R."/>
        </authorList>
    </citation>
    <scope>NUCLEOTIDE SEQUENCE</scope>
</reference>
<dbReference type="Pfam" id="PF00110">
    <property type="entry name" value="wnt"/>
    <property type="match status" value="1"/>
</dbReference>
<organism evidence="12 13">
    <name type="scientific">Bemisia tabaci</name>
    <name type="common">Sweetpotato whitefly</name>
    <name type="synonym">Aleurodes tabaci</name>
    <dbReference type="NCBI Taxonomy" id="7038"/>
    <lineage>
        <taxon>Eukaryota</taxon>
        <taxon>Metazoa</taxon>
        <taxon>Ecdysozoa</taxon>
        <taxon>Arthropoda</taxon>
        <taxon>Hexapoda</taxon>
        <taxon>Insecta</taxon>
        <taxon>Pterygota</taxon>
        <taxon>Neoptera</taxon>
        <taxon>Paraneoptera</taxon>
        <taxon>Hemiptera</taxon>
        <taxon>Sternorrhyncha</taxon>
        <taxon>Aleyrodoidea</taxon>
        <taxon>Aleyrodidae</taxon>
        <taxon>Aleyrodinae</taxon>
        <taxon>Bemisia</taxon>
    </lineage>
</organism>